<evidence type="ECO:0000256" key="4">
    <source>
        <dbReference type="ARBA" id="ARBA00023136"/>
    </source>
</evidence>
<evidence type="ECO:0000256" key="5">
    <source>
        <dbReference type="SAM" id="Phobius"/>
    </source>
</evidence>
<dbReference type="EMBL" id="SRLE01000013">
    <property type="protein sequence ID" value="TGD71613.1"/>
    <property type="molecule type" value="Genomic_DNA"/>
</dbReference>
<feature type="domain" description="Fatty acid hydroxylase" evidence="6">
    <location>
        <begin position="90"/>
        <end position="225"/>
    </location>
</feature>
<dbReference type="GO" id="GO:0016020">
    <property type="term" value="C:membrane"/>
    <property type="evidence" value="ECO:0007669"/>
    <property type="project" value="UniProtKB-SubCell"/>
</dbReference>
<dbReference type="RefSeq" id="WP_135446129.1">
    <property type="nucleotide sequence ID" value="NZ_SRLE01000013.1"/>
</dbReference>
<gene>
    <name evidence="7" type="ORF">E4634_18415</name>
</gene>
<evidence type="ECO:0000256" key="1">
    <source>
        <dbReference type="ARBA" id="ARBA00004370"/>
    </source>
</evidence>
<feature type="transmembrane region" description="Helical" evidence="5">
    <location>
        <begin position="139"/>
        <end position="165"/>
    </location>
</feature>
<evidence type="ECO:0000313" key="8">
    <source>
        <dbReference type="Proteomes" id="UP000298050"/>
    </source>
</evidence>
<dbReference type="InterPro" id="IPR006694">
    <property type="entry name" value="Fatty_acid_hydroxylase"/>
</dbReference>
<dbReference type="GO" id="GO:0008610">
    <property type="term" value="P:lipid biosynthetic process"/>
    <property type="evidence" value="ECO:0007669"/>
    <property type="project" value="InterPro"/>
</dbReference>
<dbReference type="GO" id="GO:0016491">
    <property type="term" value="F:oxidoreductase activity"/>
    <property type="evidence" value="ECO:0007669"/>
    <property type="project" value="InterPro"/>
</dbReference>
<dbReference type="AlphaFoldDB" id="A0A4Z0LW46"/>
<feature type="transmembrane region" description="Helical" evidence="5">
    <location>
        <begin position="6"/>
        <end position="22"/>
    </location>
</feature>
<name>A0A4Z0LW46_9GAMM</name>
<evidence type="ECO:0000256" key="3">
    <source>
        <dbReference type="ARBA" id="ARBA00022989"/>
    </source>
</evidence>
<dbReference type="GO" id="GO:0005506">
    <property type="term" value="F:iron ion binding"/>
    <property type="evidence" value="ECO:0007669"/>
    <property type="project" value="InterPro"/>
</dbReference>
<reference evidence="7 8" key="1">
    <citation type="submission" date="2019-04" db="EMBL/GenBank/DDBJ databases">
        <title>Taxonomy of novel Haliea sp. from mangrove soil of West Coast of India.</title>
        <authorList>
            <person name="Verma A."/>
            <person name="Kumar P."/>
            <person name="Krishnamurthi S."/>
        </authorList>
    </citation>
    <scope>NUCLEOTIDE SEQUENCE [LARGE SCALE GENOMIC DNA]</scope>
    <source>
        <strain evidence="7 8">SAOS-164</strain>
    </source>
</reference>
<keyword evidence="2 5" id="KW-0812">Transmembrane</keyword>
<keyword evidence="3 5" id="KW-1133">Transmembrane helix</keyword>
<proteinExistence type="predicted"/>
<keyword evidence="8" id="KW-1185">Reference proteome</keyword>
<feature type="transmembrane region" description="Helical" evidence="5">
    <location>
        <begin position="43"/>
        <end position="65"/>
    </location>
</feature>
<dbReference type="PANTHER" id="PTHR11863">
    <property type="entry name" value="STEROL DESATURASE"/>
    <property type="match status" value="1"/>
</dbReference>
<organism evidence="7 8">
    <name type="scientific">Mangrovimicrobium sediminis</name>
    <dbReference type="NCBI Taxonomy" id="2562682"/>
    <lineage>
        <taxon>Bacteria</taxon>
        <taxon>Pseudomonadati</taxon>
        <taxon>Pseudomonadota</taxon>
        <taxon>Gammaproteobacteria</taxon>
        <taxon>Cellvibrionales</taxon>
        <taxon>Halieaceae</taxon>
        <taxon>Mangrovimicrobium</taxon>
    </lineage>
</organism>
<sequence>MTINSQTIYIFTAITFALFMLLESLAPRRDAGGELGARWANNFGLAALAWYANAVAGTWLVVWLAGMPELQDLALLPPEVAQQPLVGFGLLLLVSEFLGYCAHVGFHKIRCLWPVHAVHHADTGFDVSTSYRHHPVEPLILLPLVVPVVVLLGVTPLAAALYRLFAVAITVFSHANVRLPEGLDRVLRWFVLTPDYHRIHHCSDPHYTNSNYGTMLPWFDYLFGTARSRPYAEQAQMELGLEYWRAAKDMRLDRQLLMPLRGIAAVRRPAP</sequence>
<evidence type="ECO:0000313" key="7">
    <source>
        <dbReference type="EMBL" id="TGD71613.1"/>
    </source>
</evidence>
<comment type="caution">
    <text evidence="7">The sequence shown here is derived from an EMBL/GenBank/DDBJ whole genome shotgun (WGS) entry which is preliminary data.</text>
</comment>
<protein>
    <submittedName>
        <fullName evidence="7">Sterol desaturase family protein</fullName>
    </submittedName>
</protein>
<keyword evidence="4 5" id="KW-0472">Membrane</keyword>
<evidence type="ECO:0000259" key="6">
    <source>
        <dbReference type="Pfam" id="PF04116"/>
    </source>
</evidence>
<dbReference type="InterPro" id="IPR050307">
    <property type="entry name" value="Sterol_Desaturase_Related"/>
</dbReference>
<dbReference type="Pfam" id="PF04116">
    <property type="entry name" value="FA_hydroxylase"/>
    <property type="match status" value="1"/>
</dbReference>
<dbReference type="Proteomes" id="UP000298050">
    <property type="component" value="Unassembled WGS sequence"/>
</dbReference>
<comment type="subcellular location">
    <subcellularLocation>
        <location evidence="1">Membrane</location>
    </subcellularLocation>
</comment>
<dbReference type="OrthoDB" id="9770329at2"/>
<accession>A0A4Z0LW46</accession>
<evidence type="ECO:0000256" key="2">
    <source>
        <dbReference type="ARBA" id="ARBA00022692"/>
    </source>
</evidence>
<feature type="transmembrane region" description="Helical" evidence="5">
    <location>
        <begin position="85"/>
        <end position="106"/>
    </location>
</feature>